<dbReference type="SMART" id="SM00228">
    <property type="entry name" value="PDZ"/>
    <property type="match status" value="2"/>
</dbReference>
<evidence type="ECO:0000256" key="7">
    <source>
        <dbReference type="ARBA" id="ARBA00022729"/>
    </source>
</evidence>
<dbReference type="Gene3D" id="2.40.10.120">
    <property type="match status" value="1"/>
</dbReference>
<organism evidence="16 17">
    <name type="scientific">Aromatoleum buckelii</name>
    <dbReference type="NCBI Taxonomy" id="200254"/>
    <lineage>
        <taxon>Bacteria</taxon>
        <taxon>Pseudomonadati</taxon>
        <taxon>Pseudomonadota</taxon>
        <taxon>Betaproteobacteria</taxon>
        <taxon>Rhodocyclales</taxon>
        <taxon>Rhodocyclaceae</taxon>
        <taxon>Aromatoleum</taxon>
    </lineage>
</organism>
<dbReference type="PROSITE" id="PS50106">
    <property type="entry name" value="PDZ"/>
    <property type="match status" value="2"/>
</dbReference>
<proteinExistence type="inferred from homology"/>
<dbReference type="Gene3D" id="2.30.42.10">
    <property type="match status" value="2"/>
</dbReference>
<keyword evidence="12" id="KW-0346">Stress response</keyword>
<comment type="catalytic activity">
    <reaction evidence="1">
        <text>Acts on substrates that are at least partially unfolded. The cleavage site P1 residue is normally between a pair of hydrophobic residues, such as Val-|-Val.</text>
        <dbReference type="EC" id="3.4.21.107"/>
    </reaction>
</comment>
<dbReference type="Pfam" id="PF13365">
    <property type="entry name" value="Trypsin_2"/>
    <property type="match status" value="1"/>
</dbReference>
<comment type="similarity">
    <text evidence="3">Belongs to the peptidase S1C family.</text>
</comment>
<dbReference type="InterPro" id="IPR036034">
    <property type="entry name" value="PDZ_sf"/>
</dbReference>
<evidence type="ECO:0000256" key="8">
    <source>
        <dbReference type="ARBA" id="ARBA00022737"/>
    </source>
</evidence>
<keyword evidence="7 14" id="KW-0732">Signal</keyword>
<dbReference type="InterPro" id="IPR011782">
    <property type="entry name" value="Pept_S1C_Do"/>
</dbReference>
<dbReference type="EMBL" id="WTVH01000005">
    <property type="protein sequence ID" value="NMF92522.1"/>
    <property type="molecule type" value="Genomic_DNA"/>
</dbReference>
<evidence type="ECO:0000256" key="12">
    <source>
        <dbReference type="ARBA" id="ARBA00023016"/>
    </source>
</evidence>
<dbReference type="Proteomes" id="UP000601990">
    <property type="component" value="Unassembled WGS sequence"/>
</dbReference>
<dbReference type="InterPro" id="IPR009003">
    <property type="entry name" value="Peptidase_S1_PA"/>
</dbReference>
<gene>
    <name evidence="16" type="ORF">GO608_04170</name>
</gene>
<evidence type="ECO:0000256" key="11">
    <source>
        <dbReference type="ARBA" id="ARBA00022825"/>
    </source>
</evidence>
<dbReference type="SUPFAM" id="SSF50156">
    <property type="entry name" value="PDZ domain-like"/>
    <property type="match status" value="2"/>
</dbReference>
<feature type="signal peptide" evidence="14">
    <location>
        <begin position="1"/>
        <end position="32"/>
    </location>
</feature>
<evidence type="ECO:0000256" key="3">
    <source>
        <dbReference type="ARBA" id="ARBA00010541"/>
    </source>
</evidence>
<evidence type="ECO:0000256" key="6">
    <source>
        <dbReference type="ARBA" id="ARBA00022670"/>
    </source>
</evidence>
<feature type="domain" description="PDZ" evidence="15">
    <location>
        <begin position="288"/>
        <end position="379"/>
    </location>
</feature>
<dbReference type="InterPro" id="IPR001478">
    <property type="entry name" value="PDZ"/>
</dbReference>
<dbReference type="Pfam" id="PF13180">
    <property type="entry name" value="PDZ_2"/>
    <property type="match status" value="1"/>
</dbReference>
<dbReference type="Pfam" id="PF17820">
    <property type="entry name" value="PDZ_6"/>
    <property type="match status" value="1"/>
</dbReference>
<reference evidence="16" key="1">
    <citation type="submission" date="2019-12" db="EMBL/GenBank/DDBJ databases">
        <title>Comparative genomics gives insights into the taxonomy of the Azoarcus-Aromatoleum group and reveals separate origins of nif in the plant-associated Azoarcus and non-plant-associated Aromatoleum sub-groups.</title>
        <authorList>
            <person name="Lafos M."/>
            <person name="Maluk M."/>
            <person name="Batista M."/>
            <person name="Junghare M."/>
            <person name="Carmona M."/>
            <person name="Faoro H."/>
            <person name="Cruz L.M."/>
            <person name="Battistoni F."/>
            <person name="De Souza E."/>
            <person name="Pedrosa F."/>
            <person name="Chen W.-M."/>
            <person name="Poole P.S."/>
            <person name="Dixon R.A."/>
            <person name="James E.K."/>
        </authorList>
    </citation>
    <scope>NUCLEOTIDE SEQUENCE</scope>
    <source>
        <strain evidence="16">U120</strain>
    </source>
</reference>
<protein>
    <recommendedName>
        <fullName evidence="5">Probable periplasmic serine endoprotease DegP-like</fullName>
        <ecNumber evidence="4">3.4.21.107</ecNumber>
    </recommendedName>
    <alternativeName>
        <fullName evidence="13">Protease Do</fullName>
    </alternativeName>
</protein>
<dbReference type="SUPFAM" id="SSF50494">
    <property type="entry name" value="Trypsin-like serine proteases"/>
    <property type="match status" value="1"/>
</dbReference>
<keyword evidence="10" id="KW-0378">Hydrolase</keyword>
<evidence type="ECO:0000256" key="4">
    <source>
        <dbReference type="ARBA" id="ARBA00013035"/>
    </source>
</evidence>
<evidence type="ECO:0000313" key="16">
    <source>
        <dbReference type="EMBL" id="NMF92522.1"/>
    </source>
</evidence>
<evidence type="ECO:0000256" key="5">
    <source>
        <dbReference type="ARBA" id="ARBA00013958"/>
    </source>
</evidence>
<dbReference type="NCBIfam" id="TIGR02037">
    <property type="entry name" value="degP_htrA_DO"/>
    <property type="match status" value="1"/>
</dbReference>
<comment type="subcellular location">
    <subcellularLocation>
        <location evidence="2">Periplasm</location>
    </subcellularLocation>
</comment>
<keyword evidence="11" id="KW-0720">Serine protease</keyword>
<evidence type="ECO:0000256" key="14">
    <source>
        <dbReference type="SAM" id="SignalP"/>
    </source>
</evidence>
<comment type="caution">
    <text evidence="16">The sequence shown here is derived from an EMBL/GenBank/DDBJ whole genome shotgun (WGS) entry which is preliminary data.</text>
</comment>
<dbReference type="PANTHER" id="PTHR22939:SF130">
    <property type="entry name" value="PERIPLASMIC SERINE ENDOPROTEASE DEGP-LIKE-RELATED"/>
    <property type="match status" value="1"/>
</dbReference>
<feature type="domain" description="PDZ" evidence="15">
    <location>
        <begin position="413"/>
        <end position="489"/>
    </location>
</feature>
<accession>A0ABX1MX12</accession>
<keyword evidence="9" id="KW-0574">Periplasm</keyword>
<evidence type="ECO:0000256" key="13">
    <source>
        <dbReference type="ARBA" id="ARBA00032850"/>
    </source>
</evidence>
<dbReference type="CDD" id="cd10839">
    <property type="entry name" value="cpPDZ1_DegP-like"/>
    <property type="match status" value="1"/>
</dbReference>
<evidence type="ECO:0000256" key="9">
    <source>
        <dbReference type="ARBA" id="ARBA00022764"/>
    </source>
</evidence>
<keyword evidence="6" id="KW-0645">Protease</keyword>
<keyword evidence="17" id="KW-1185">Reference proteome</keyword>
<dbReference type="InterPro" id="IPR001940">
    <property type="entry name" value="Peptidase_S1C"/>
</dbReference>
<dbReference type="PRINTS" id="PR00834">
    <property type="entry name" value="PROTEASES2C"/>
</dbReference>
<name>A0ABX1MX12_9RHOO</name>
<dbReference type="RefSeq" id="WP_169197826.1">
    <property type="nucleotide sequence ID" value="NZ_WTVH02000008.1"/>
</dbReference>
<feature type="chain" id="PRO_5047425918" description="Probable periplasmic serine endoprotease DegP-like" evidence="14">
    <location>
        <begin position="33"/>
        <end position="499"/>
    </location>
</feature>
<dbReference type="PANTHER" id="PTHR22939">
    <property type="entry name" value="SERINE PROTEASE FAMILY S1C HTRA-RELATED"/>
    <property type="match status" value="1"/>
</dbReference>
<keyword evidence="8" id="KW-0677">Repeat</keyword>
<dbReference type="InterPro" id="IPR041489">
    <property type="entry name" value="PDZ_6"/>
</dbReference>
<sequence length="499" mass="51897">MRNHPFSRPLVVALAAIVPAAIGLLPSSPAFAAAESVAPLVAPNSFGLPDFGDLVERVGPAVVNISVVQERAAPEGGALEDPFYDFLRRFGVPVPGMPGMPGMPGQGGPQISRGIGSGFIVSADGYVLTNAHVVGAGAGAGEGEVQSEVTVRLIDKREFKAKVVGTDPRTDIALLKIDATGLPVVRTGNAEKARVGEWVVAVGSPFGFDNTVTAGIISAKARRLPDENYVPFIQTDVAINPGNSGGPLFNLAGEVIGINSQIYSRSGGFMGISFAIPIDVALNVKDQIIQYGRVQRGKLGVTIQSMTRELAQSFGLAEPKGALVSNVEAGSAADKAGIKAGDVVLGVNGTQIEDSGDLPRIIGDKRPGTEVKLELWRDGRTRTVTATLGEMRSEAVAEGRGEPGGPQGEDAGGKLGLVIRPLTAEEAAQLDVQGGIVIERATGPAQRAGLQRGDVILSLNNQPVSDVASFRTMIEKAGDRFALLIQRGGARIFVPMRVN</sequence>
<evidence type="ECO:0000259" key="15">
    <source>
        <dbReference type="PROSITE" id="PS50106"/>
    </source>
</evidence>
<dbReference type="EC" id="3.4.21.107" evidence="4"/>
<evidence type="ECO:0000256" key="10">
    <source>
        <dbReference type="ARBA" id="ARBA00022801"/>
    </source>
</evidence>
<evidence type="ECO:0000256" key="1">
    <source>
        <dbReference type="ARBA" id="ARBA00001772"/>
    </source>
</evidence>
<evidence type="ECO:0000256" key="2">
    <source>
        <dbReference type="ARBA" id="ARBA00004418"/>
    </source>
</evidence>
<evidence type="ECO:0000313" key="17">
    <source>
        <dbReference type="Proteomes" id="UP000601990"/>
    </source>
</evidence>